<dbReference type="RefSeq" id="WP_220374284.1">
    <property type="nucleotide sequence ID" value="NZ_JAEUAO010000008.1"/>
</dbReference>
<dbReference type="PANTHER" id="PTHR12277:SF81">
    <property type="entry name" value="PROTEIN ABHD13"/>
    <property type="match status" value="1"/>
</dbReference>
<keyword evidence="3" id="KW-1185">Reference proteome</keyword>
<dbReference type="InterPro" id="IPR029058">
    <property type="entry name" value="AB_hydrolase_fold"/>
</dbReference>
<sequence length="266" mass="28373">MSAAKLLLILPLTAAFAYMSLVGLVYLSQRALLFPGTSAAPASEHAEWGEKVSIKTPDGEMLHGLYSHGTTGKPSVLLFFGNGDRVGSYGFLAQALAARGIGLLATSYRGYQGSTGSPSEEALLADGIAAFDWLSARSKSEIVVLGRSLGTGIAVNTAAQRPAIGVVLVSAYLSVLSLAQSHYPFFPVALLIKDPFRSDLKIAKVSQPKLFIHGRRDASIPLSSGEALYRIAPEPKQMLIDDDSGHNDIWNDRTVADVIRFVEALK</sequence>
<keyword evidence="2" id="KW-0378">Hydrolase</keyword>
<protein>
    <submittedName>
        <fullName evidence="2">Alpha/beta hydrolase</fullName>
    </submittedName>
</protein>
<name>A0ABS7HIW4_9HYPH</name>
<evidence type="ECO:0000313" key="3">
    <source>
        <dbReference type="Proteomes" id="UP000757604"/>
    </source>
</evidence>
<reference evidence="2 3" key="1">
    <citation type="journal article" date="2021" name="MBio">
        <title>Poor Competitiveness of Bradyrhizobium in Pigeon Pea Root Colonization in Indian Soils.</title>
        <authorList>
            <person name="Chalasani D."/>
            <person name="Basu A."/>
            <person name="Pullabhotla S.V.S.R.N."/>
            <person name="Jorrin B."/>
            <person name="Neal A.L."/>
            <person name="Poole P.S."/>
            <person name="Podile A.R."/>
            <person name="Tkacz A."/>
        </authorList>
    </citation>
    <scope>NUCLEOTIDE SEQUENCE [LARGE SCALE GENOMIC DNA]</scope>
    <source>
        <strain evidence="2 3">HU44</strain>
    </source>
</reference>
<evidence type="ECO:0000259" key="1">
    <source>
        <dbReference type="Pfam" id="PF12146"/>
    </source>
</evidence>
<gene>
    <name evidence="2" type="ORF">JNB71_24010</name>
</gene>
<dbReference type="SUPFAM" id="SSF53474">
    <property type="entry name" value="alpha/beta-Hydrolases"/>
    <property type="match status" value="1"/>
</dbReference>
<proteinExistence type="predicted"/>
<dbReference type="Gene3D" id="3.40.50.1820">
    <property type="entry name" value="alpha/beta hydrolase"/>
    <property type="match status" value="1"/>
</dbReference>
<dbReference type="PANTHER" id="PTHR12277">
    <property type="entry name" value="ALPHA/BETA HYDROLASE DOMAIN-CONTAINING PROTEIN"/>
    <property type="match status" value="1"/>
</dbReference>
<dbReference type="InterPro" id="IPR022742">
    <property type="entry name" value="Hydrolase_4"/>
</dbReference>
<dbReference type="Pfam" id="PF12146">
    <property type="entry name" value="Hydrolase_4"/>
    <property type="match status" value="1"/>
</dbReference>
<evidence type="ECO:0000313" key="2">
    <source>
        <dbReference type="EMBL" id="MBW9066374.1"/>
    </source>
</evidence>
<dbReference type="Proteomes" id="UP000757604">
    <property type="component" value="Unassembled WGS sequence"/>
</dbReference>
<accession>A0ABS7HIW4</accession>
<comment type="caution">
    <text evidence="2">The sequence shown here is derived from an EMBL/GenBank/DDBJ whole genome shotgun (WGS) entry which is preliminary data.</text>
</comment>
<dbReference type="GO" id="GO:0016787">
    <property type="term" value="F:hydrolase activity"/>
    <property type="evidence" value="ECO:0007669"/>
    <property type="project" value="UniProtKB-KW"/>
</dbReference>
<feature type="domain" description="Serine aminopeptidase S33" evidence="1">
    <location>
        <begin position="75"/>
        <end position="175"/>
    </location>
</feature>
<organism evidence="2 3">
    <name type="scientific">Rhizobium herbae</name>
    <dbReference type="NCBI Taxonomy" id="508661"/>
    <lineage>
        <taxon>Bacteria</taxon>
        <taxon>Pseudomonadati</taxon>
        <taxon>Pseudomonadota</taxon>
        <taxon>Alphaproteobacteria</taxon>
        <taxon>Hyphomicrobiales</taxon>
        <taxon>Rhizobiaceae</taxon>
        <taxon>Rhizobium/Agrobacterium group</taxon>
        <taxon>Rhizobium</taxon>
    </lineage>
</organism>
<dbReference type="EMBL" id="JAEUAO010000008">
    <property type="protein sequence ID" value="MBW9066374.1"/>
    <property type="molecule type" value="Genomic_DNA"/>
</dbReference>